<dbReference type="OrthoDB" id="5007363at2759"/>
<reference evidence="1" key="1">
    <citation type="submission" date="2020-01" db="EMBL/GenBank/DDBJ databases">
        <title>Identification and distribution of gene clusters putatively required for synthesis of sphingolipid metabolism inhibitors in phylogenetically diverse species of the filamentous fungus Fusarium.</title>
        <authorList>
            <person name="Kim H.-S."/>
            <person name="Busman M."/>
            <person name="Brown D.W."/>
            <person name="Divon H."/>
            <person name="Uhlig S."/>
            <person name="Proctor R.H."/>
        </authorList>
    </citation>
    <scope>NUCLEOTIDE SEQUENCE</scope>
    <source>
        <strain evidence="1">NRRL 31653</strain>
    </source>
</reference>
<evidence type="ECO:0000313" key="2">
    <source>
        <dbReference type="Proteomes" id="UP000737391"/>
    </source>
</evidence>
<protein>
    <submittedName>
        <fullName evidence="1">Uncharacterized protein</fullName>
    </submittedName>
</protein>
<dbReference type="EMBL" id="LUFC02000451">
    <property type="protein sequence ID" value="KAF4497195.1"/>
    <property type="molecule type" value="Genomic_DNA"/>
</dbReference>
<organism evidence="1 2">
    <name type="scientific">Fusarium agapanthi</name>
    <dbReference type="NCBI Taxonomy" id="1803897"/>
    <lineage>
        <taxon>Eukaryota</taxon>
        <taxon>Fungi</taxon>
        <taxon>Dikarya</taxon>
        <taxon>Ascomycota</taxon>
        <taxon>Pezizomycotina</taxon>
        <taxon>Sordariomycetes</taxon>
        <taxon>Hypocreomycetidae</taxon>
        <taxon>Hypocreales</taxon>
        <taxon>Nectriaceae</taxon>
        <taxon>Fusarium</taxon>
        <taxon>Fusarium fujikuroi species complex</taxon>
    </lineage>
</organism>
<accession>A0A9P5E681</accession>
<comment type="caution">
    <text evidence="1">The sequence shown here is derived from an EMBL/GenBank/DDBJ whole genome shotgun (WGS) entry which is preliminary data.</text>
</comment>
<evidence type="ECO:0000313" key="1">
    <source>
        <dbReference type="EMBL" id="KAF4497195.1"/>
    </source>
</evidence>
<gene>
    <name evidence="1" type="ORF">FAGAP_6654</name>
</gene>
<sequence length="242" mass="26886">MREAEQHSQPLIGQFGQLRSSRVDRTPRRSPLESLQKLAVVDFADIEALGEYYFDLAFNVIRNFDLVTNGEVTYSVISDSLALGDAALDSDFHHFLRALKASTLAGTGDSLPNLVFPVGMLLESVKCKCYSDAPDWSETGYVIVVDAVASGHPVWLVYNRIQWYDLGEERHIVDPARKPLVFEGIGHNFDAAQIFTSVHDWIQSYGNVGFARFEESIKATCITGAVEAKDILSSEVGELLRK</sequence>
<name>A0A9P5E681_9HYPO</name>
<dbReference type="Proteomes" id="UP000737391">
    <property type="component" value="Unassembled WGS sequence"/>
</dbReference>
<proteinExistence type="predicted"/>
<dbReference type="AlphaFoldDB" id="A0A9P5E681"/>
<keyword evidence="2" id="KW-1185">Reference proteome</keyword>